<dbReference type="Proteomes" id="UP001215280">
    <property type="component" value="Unassembled WGS sequence"/>
</dbReference>
<dbReference type="InterPro" id="IPR036291">
    <property type="entry name" value="NAD(P)-bd_dom_sf"/>
</dbReference>
<dbReference type="SUPFAM" id="SSF51735">
    <property type="entry name" value="NAD(P)-binding Rossmann-fold domains"/>
    <property type="match status" value="1"/>
</dbReference>
<sequence length="339" mass="36613">MQKQNILVTGATGHQGRALVRALHAQNTDSTAASGNFHIWALTRTVSAPATQRLAAAHPGFVTAIEGDLDAPETVRDIFEDVKKVGGIWGVFCVLAFPGLGANADGTGTLQALADVALEYGVSLFVFSSAERAGEYYDNHTTLDTRAKVMVERHIKALGEKARGLPWTILRPGFFMENYEGFLGSITVGVLKAGLKPTTTNRLVAVEDIGRVGAAVFSNPNKYASQILTISGEITTITQQKESYRKATGKALPAIPWLLARSLIALNAHTRELLADLERKHDARETGKCPEVQAQTAAAQEAYPEMQTFEAWVRTRGGEAAQTENWNKVSLLGLLTGRQ</sequence>
<dbReference type="Pfam" id="PF05368">
    <property type="entry name" value="NmrA"/>
    <property type="match status" value="1"/>
</dbReference>
<proteinExistence type="inferred from homology"/>
<evidence type="ECO:0000256" key="2">
    <source>
        <dbReference type="ARBA" id="ARBA00022857"/>
    </source>
</evidence>
<evidence type="ECO:0000313" key="4">
    <source>
        <dbReference type="EMBL" id="KAJ7765083.1"/>
    </source>
</evidence>
<dbReference type="GO" id="GO:0005634">
    <property type="term" value="C:nucleus"/>
    <property type="evidence" value="ECO:0007669"/>
    <property type="project" value="TreeGrafter"/>
</dbReference>
<reference evidence="4" key="1">
    <citation type="submission" date="2023-03" db="EMBL/GenBank/DDBJ databases">
        <title>Massive genome expansion in bonnet fungi (Mycena s.s.) driven by repeated elements and novel gene families across ecological guilds.</title>
        <authorList>
            <consortium name="Lawrence Berkeley National Laboratory"/>
            <person name="Harder C.B."/>
            <person name="Miyauchi S."/>
            <person name="Viragh M."/>
            <person name="Kuo A."/>
            <person name="Thoen E."/>
            <person name="Andreopoulos B."/>
            <person name="Lu D."/>
            <person name="Skrede I."/>
            <person name="Drula E."/>
            <person name="Henrissat B."/>
            <person name="Morin E."/>
            <person name="Kohler A."/>
            <person name="Barry K."/>
            <person name="LaButti K."/>
            <person name="Morin E."/>
            <person name="Salamov A."/>
            <person name="Lipzen A."/>
            <person name="Mereny Z."/>
            <person name="Hegedus B."/>
            <person name="Baldrian P."/>
            <person name="Stursova M."/>
            <person name="Weitz H."/>
            <person name="Taylor A."/>
            <person name="Grigoriev I.V."/>
            <person name="Nagy L.G."/>
            <person name="Martin F."/>
            <person name="Kauserud H."/>
        </authorList>
    </citation>
    <scope>NUCLEOTIDE SEQUENCE</scope>
    <source>
        <strain evidence="4">CBHHK188m</strain>
    </source>
</reference>
<comment type="caution">
    <text evidence="4">The sequence shown here is derived from an EMBL/GenBank/DDBJ whole genome shotgun (WGS) entry which is preliminary data.</text>
</comment>
<dbReference type="InterPro" id="IPR051164">
    <property type="entry name" value="NmrA-like_oxidored"/>
</dbReference>
<dbReference type="Gene3D" id="3.40.50.720">
    <property type="entry name" value="NAD(P)-binding Rossmann-like Domain"/>
    <property type="match status" value="1"/>
</dbReference>
<keyword evidence="2" id="KW-0521">NADP</keyword>
<dbReference type="AlphaFoldDB" id="A0AAD7JHR0"/>
<dbReference type="EMBL" id="JARJLG010000036">
    <property type="protein sequence ID" value="KAJ7765083.1"/>
    <property type="molecule type" value="Genomic_DNA"/>
</dbReference>
<evidence type="ECO:0000313" key="5">
    <source>
        <dbReference type="Proteomes" id="UP001215280"/>
    </source>
</evidence>
<evidence type="ECO:0000256" key="1">
    <source>
        <dbReference type="ARBA" id="ARBA00006328"/>
    </source>
</evidence>
<name>A0AAD7JHR0_9AGAR</name>
<comment type="similarity">
    <text evidence="1">Belongs to the NmrA-type oxidoreductase family.</text>
</comment>
<dbReference type="InterPro" id="IPR008030">
    <property type="entry name" value="NmrA-like"/>
</dbReference>
<dbReference type="PANTHER" id="PTHR42748:SF7">
    <property type="entry name" value="NMRA LIKE REDOX SENSOR 1-RELATED"/>
    <property type="match status" value="1"/>
</dbReference>
<accession>A0AAD7JHR0</accession>
<dbReference type="PANTHER" id="PTHR42748">
    <property type="entry name" value="NITROGEN METABOLITE REPRESSION PROTEIN NMRA FAMILY MEMBER"/>
    <property type="match status" value="1"/>
</dbReference>
<evidence type="ECO:0000259" key="3">
    <source>
        <dbReference type="Pfam" id="PF05368"/>
    </source>
</evidence>
<organism evidence="4 5">
    <name type="scientific">Mycena maculata</name>
    <dbReference type="NCBI Taxonomy" id="230809"/>
    <lineage>
        <taxon>Eukaryota</taxon>
        <taxon>Fungi</taxon>
        <taxon>Dikarya</taxon>
        <taxon>Basidiomycota</taxon>
        <taxon>Agaricomycotina</taxon>
        <taxon>Agaricomycetes</taxon>
        <taxon>Agaricomycetidae</taxon>
        <taxon>Agaricales</taxon>
        <taxon>Marasmiineae</taxon>
        <taxon>Mycenaceae</taxon>
        <taxon>Mycena</taxon>
    </lineage>
</organism>
<feature type="domain" description="NmrA-like" evidence="3">
    <location>
        <begin position="2"/>
        <end position="312"/>
    </location>
</feature>
<gene>
    <name evidence="4" type="ORF">DFH07DRAFT_1015862</name>
</gene>
<keyword evidence="5" id="KW-1185">Reference proteome</keyword>
<protein>
    <recommendedName>
        <fullName evidence="3">NmrA-like domain-containing protein</fullName>
    </recommendedName>
</protein>